<dbReference type="EMBL" id="NGKU01000001">
    <property type="protein sequence ID" value="OTN75471.1"/>
    <property type="molecule type" value="Genomic_DNA"/>
</dbReference>
<comment type="caution">
    <text evidence="14">The sequence shown here is derived from an EMBL/GenBank/DDBJ whole genome shotgun (WGS) entry which is preliminary data.</text>
</comment>
<dbReference type="AlphaFoldDB" id="A0A242A412"/>
<dbReference type="InterPro" id="IPR050222">
    <property type="entry name" value="MATE_MdtK"/>
</dbReference>
<feature type="transmembrane region" description="Helical" evidence="13">
    <location>
        <begin position="330"/>
        <end position="350"/>
    </location>
</feature>
<evidence type="ECO:0000256" key="5">
    <source>
        <dbReference type="ARBA" id="ARBA00022448"/>
    </source>
</evidence>
<name>A0A242A412_9ENTE</name>
<keyword evidence="10" id="KW-0406">Ion transport</keyword>
<keyword evidence="6" id="KW-0050">Antiport</keyword>
<reference evidence="14 15" key="1">
    <citation type="submission" date="2017-05" db="EMBL/GenBank/DDBJ databases">
        <title>The Genome Sequence of Enterococcus sp. 8G7_MSG3316.</title>
        <authorList>
            <consortium name="The Broad Institute Genomics Platform"/>
            <consortium name="The Broad Institute Genomic Center for Infectious Diseases"/>
            <person name="Earl A."/>
            <person name="Manson A."/>
            <person name="Schwartman J."/>
            <person name="Gilmore M."/>
            <person name="Abouelleil A."/>
            <person name="Cao P."/>
            <person name="Chapman S."/>
            <person name="Cusick C."/>
            <person name="Shea T."/>
            <person name="Young S."/>
            <person name="Neafsey D."/>
            <person name="Nusbaum C."/>
            <person name="Birren B."/>
        </authorList>
    </citation>
    <scope>NUCLEOTIDE SEQUENCE [LARGE SCALE GENOMIC DNA]</scope>
    <source>
        <strain evidence="14 15">8G7_MSG3316</strain>
    </source>
</reference>
<evidence type="ECO:0000256" key="6">
    <source>
        <dbReference type="ARBA" id="ARBA00022449"/>
    </source>
</evidence>
<accession>A0A242A412</accession>
<evidence type="ECO:0000256" key="12">
    <source>
        <dbReference type="ARBA" id="ARBA00031636"/>
    </source>
</evidence>
<feature type="transmembrane region" description="Helical" evidence="13">
    <location>
        <begin position="370"/>
        <end position="392"/>
    </location>
</feature>
<sequence length="461" mass="50353">MIKTALHHSGNWLKNVYSGQDIAYPFILALVLPVILDQFFLVSFNFVNTAMISSAGTEAVSAVSMVGSLHFFLVNTFTAVGLGGTVLMAQYFGKKEHKQLSKVCSGTVYGAVFVACSVSILIAVFHQGILQLLFGQAEPLVLENAKIYLLGLLASYPLQAVVEGTNGSLRGIGRTKSSLKLSLLMNFVYIVFNILFLHVLGLGMIGLISSLLISRLIGMLFAVYTLRINRGLFLLKKDDFLHIRLQVISKVLKISIPFAAESLFFNGGKIIIQTMIVSFGTNVIATNAIASSWIQISEIIPSALATSLVPIVGQSIGRDNIADAKKFTKALVLTGMVAFLVVDLSLLPFFSFGMRLFNPPAVIVPAIYRLYLIAIVMHFLTWSIGFILPAALRAAGDANFTTIASLLSMWIFRIGMGYLAGIVLGYGLTGIYVVMTIEWGVRGLIFLLRFRGNKWYQHTLT</sequence>
<keyword evidence="15" id="KW-1185">Reference proteome</keyword>
<gene>
    <name evidence="14" type="ORF">A5886_000541</name>
</gene>
<evidence type="ECO:0000256" key="3">
    <source>
        <dbReference type="ARBA" id="ARBA00010199"/>
    </source>
</evidence>
<comment type="subcellular location">
    <subcellularLocation>
        <location evidence="2">Cell membrane</location>
        <topology evidence="2">Multi-pass membrane protein</topology>
    </subcellularLocation>
</comment>
<evidence type="ECO:0000256" key="9">
    <source>
        <dbReference type="ARBA" id="ARBA00022989"/>
    </source>
</evidence>
<feature type="transmembrane region" description="Helical" evidence="13">
    <location>
        <begin position="207"/>
        <end position="226"/>
    </location>
</feature>
<dbReference type="PANTHER" id="PTHR43298">
    <property type="entry name" value="MULTIDRUG RESISTANCE PROTEIN NORM-RELATED"/>
    <property type="match status" value="1"/>
</dbReference>
<comment type="similarity">
    <text evidence="3">Belongs to the multi antimicrobial extrusion (MATE) (TC 2.A.66.1) family.</text>
</comment>
<evidence type="ECO:0000256" key="13">
    <source>
        <dbReference type="SAM" id="Phobius"/>
    </source>
</evidence>
<evidence type="ECO:0000256" key="10">
    <source>
        <dbReference type="ARBA" id="ARBA00023065"/>
    </source>
</evidence>
<dbReference type="GO" id="GO:0042910">
    <property type="term" value="F:xenobiotic transmembrane transporter activity"/>
    <property type="evidence" value="ECO:0007669"/>
    <property type="project" value="InterPro"/>
</dbReference>
<evidence type="ECO:0000256" key="7">
    <source>
        <dbReference type="ARBA" id="ARBA00022475"/>
    </source>
</evidence>
<dbReference type="InterPro" id="IPR002528">
    <property type="entry name" value="MATE_fam"/>
</dbReference>
<keyword evidence="11 13" id="KW-0472">Membrane</keyword>
<feature type="transmembrane region" description="Helical" evidence="13">
    <location>
        <begin position="430"/>
        <end position="448"/>
    </location>
</feature>
<organism evidence="14 15">
    <name type="scientific">Candidatus Enterococcus testudinis</name>
    <dbReference type="NCBI Taxonomy" id="1834191"/>
    <lineage>
        <taxon>Bacteria</taxon>
        <taxon>Bacillati</taxon>
        <taxon>Bacillota</taxon>
        <taxon>Bacilli</taxon>
        <taxon>Lactobacillales</taxon>
        <taxon>Enterococcaceae</taxon>
        <taxon>Enterococcus</taxon>
    </lineage>
</organism>
<proteinExistence type="inferred from homology"/>
<keyword evidence="8 13" id="KW-0812">Transmembrane</keyword>
<evidence type="ECO:0000256" key="1">
    <source>
        <dbReference type="ARBA" id="ARBA00003408"/>
    </source>
</evidence>
<dbReference type="STRING" id="1834191.A5886_000541"/>
<dbReference type="PANTHER" id="PTHR43298:SF2">
    <property type="entry name" value="FMN_FAD EXPORTER YEEO-RELATED"/>
    <property type="match status" value="1"/>
</dbReference>
<keyword evidence="9 13" id="KW-1133">Transmembrane helix</keyword>
<feature type="transmembrane region" description="Helical" evidence="13">
    <location>
        <begin position="22"/>
        <end position="47"/>
    </location>
</feature>
<dbReference type="Proteomes" id="UP000195043">
    <property type="component" value="Unassembled WGS sequence"/>
</dbReference>
<feature type="transmembrane region" description="Helical" evidence="13">
    <location>
        <begin position="103"/>
        <end position="125"/>
    </location>
</feature>
<keyword evidence="7" id="KW-1003">Cell membrane</keyword>
<evidence type="ECO:0000256" key="11">
    <source>
        <dbReference type="ARBA" id="ARBA00023136"/>
    </source>
</evidence>
<feature type="transmembrane region" description="Helical" evidence="13">
    <location>
        <begin position="404"/>
        <end position="424"/>
    </location>
</feature>
<comment type="function">
    <text evidence="1">Multidrug efflux pump.</text>
</comment>
<dbReference type="RefSeq" id="WP_256926246.1">
    <property type="nucleotide sequence ID" value="NZ_NGKU01000001.1"/>
</dbReference>
<feature type="transmembrane region" description="Helical" evidence="13">
    <location>
        <begin position="183"/>
        <end position="201"/>
    </location>
</feature>
<evidence type="ECO:0000313" key="14">
    <source>
        <dbReference type="EMBL" id="OTN75471.1"/>
    </source>
</evidence>
<dbReference type="PIRSF" id="PIRSF006603">
    <property type="entry name" value="DinF"/>
    <property type="match status" value="1"/>
</dbReference>
<dbReference type="InterPro" id="IPR048279">
    <property type="entry name" value="MdtK-like"/>
</dbReference>
<dbReference type="GO" id="GO:0006811">
    <property type="term" value="P:monoatomic ion transport"/>
    <property type="evidence" value="ECO:0007669"/>
    <property type="project" value="UniProtKB-KW"/>
</dbReference>
<evidence type="ECO:0000256" key="4">
    <source>
        <dbReference type="ARBA" id="ARBA00020268"/>
    </source>
</evidence>
<dbReference type="GO" id="GO:0005886">
    <property type="term" value="C:plasma membrane"/>
    <property type="evidence" value="ECO:0007669"/>
    <property type="project" value="UniProtKB-SubCell"/>
</dbReference>
<evidence type="ECO:0000256" key="2">
    <source>
        <dbReference type="ARBA" id="ARBA00004651"/>
    </source>
</evidence>
<feature type="transmembrane region" description="Helical" evidence="13">
    <location>
        <begin position="67"/>
        <end position="91"/>
    </location>
</feature>
<dbReference type="GO" id="GO:0015297">
    <property type="term" value="F:antiporter activity"/>
    <property type="evidence" value="ECO:0007669"/>
    <property type="project" value="UniProtKB-KW"/>
</dbReference>
<keyword evidence="5" id="KW-0813">Transport</keyword>
<evidence type="ECO:0000313" key="15">
    <source>
        <dbReference type="Proteomes" id="UP000195043"/>
    </source>
</evidence>
<dbReference type="Pfam" id="PF01554">
    <property type="entry name" value="MatE"/>
    <property type="match status" value="2"/>
</dbReference>
<protein>
    <recommendedName>
        <fullName evidence="4">Probable multidrug resistance protein NorM</fullName>
    </recommendedName>
    <alternativeName>
        <fullName evidence="12">Multidrug-efflux transporter</fullName>
    </alternativeName>
</protein>
<evidence type="ECO:0000256" key="8">
    <source>
        <dbReference type="ARBA" id="ARBA00022692"/>
    </source>
</evidence>